<feature type="signal peptide" evidence="1">
    <location>
        <begin position="1"/>
        <end position="23"/>
    </location>
</feature>
<evidence type="ECO:0000256" key="1">
    <source>
        <dbReference type="SAM" id="SignalP"/>
    </source>
</evidence>
<feature type="chain" id="PRO_5008554054" description="Spiralin" evidence="1">
    <location>
        <begin position="24"/>
        <end position="320"/>
    </location>
</feature>
<keyword evidence="1" id="KW-0732">Signal</keyword>
<evidence type="ECO:0008006" key="4">
    <source>
        <dbReference type="Google" id="ProtNLM"/>
    </source>
</evidence>
<dbReference type="AlphaFoldDB" id="A0A1B3SLZ8"/>
<dbReference type="InterPro" id="IPR007880">
    <property type="entry name" value="Spiralin"/>
</dbReference>
<protein>
    <recommendedName>
        <fullName evidence="4">Spiralin</fullName>
    </recommendedName>
</protein>
<organism evidence="2 3">
    <name type="scientific">Spiroplasma helicoides</name>
    <dbReference type="NCBI Taxonomy" id="216938"/>
    <lineage>
        <taxon>Bacteria</taxon>
        <taxon>Bacillati</taxon>
        <taxon>Mycoplasmatota</taxon>
        <taxon>Mollicutes</taxon>
        <taxon>Entomoplasmatales</taxon>
        <taxon>Spiroplasmataceae</taxon>
        <taxon>Spiroplasma</taxon>
    </lineage>
</organism>
<dbReference type="OrthoDB" id="388967at2"/>
<proteinExistence type="predicted"/>
<evidence type="ECO:0000313" key="2">
    <source>
        <dbReference type="EMBL" id="AOG60952.1"/>
    </source>
</evidence>
<name>A0A1B3SLZ8_9MOLU</name>
<sequence>MKKLLSLLAATGLVATSGSVAVACNKKADDKAAATTKDLSTITGDSLKLAPTANDQAAAETAAIARIKEKLSVDVVKGTDFTIGEKDFTAATSSAAGSLKVTAKTGSTKLTEGKTVTFSLTYKAAEAAKTDLSKMTTKALGEFKLATVDTKPTLTELVSAVNKVNSNYDLAESDVEIASSPAQTTTGATLTAKSDSAKFTGSVAVTYTVAKAEEAKKPVITLDGISENKLDITLNSGNAKKDQDVTISVANSVSGTLPTVKVADGNDANLSAGAVSAIQDQSGKFKVTLSAKAAKDSIVVTFSYAKADNVTLTVNVKANG</sequence>
<dbReference type="STRING" id="216938.SHELI_v1c10050"/>
<reference evidence="2 3" key="1">
    <citation type="submission" date="2016-08" db="EMBL/GenBank/DDBJ databases">
        <title>Complete genome sequence of Spiroplasma helicoides TABS-2 (DSM 22551).</title>
        <authorList>
            <person name="Shen W.-Y."/>
            <person name="Lo W.-S."/>
            <person name="Lai Y.-C."/>
            <person name="Kuo C.-H."/>
        </authorList>
    </citation>
    <scope>NUCLEOTIDE SEQUENCE [LARGE SCALE GENOMIC DNA]</scope>
    <source>
        <strain evidence="2 3">TABS-2</strain>
    </source>
</reference>
<accession>A0A1B3SLZ8</accession>
<dbReference type="PROSITE" id="PS51257">
    <property type="entry name" value="PROKAR_LIPOPROTEIN"/>
    <property type="match status" value="1"/>
</dbReference>
<dbReference type="NCBIfam" id="NF038029">
    <property type="entry name" value="LP_plasma"/>
    <property type="match status" value="1"/>
</dbReference>
<dbReference type="InterPro" id="IPR054816">
    <property type="entry name" value="Lipoprotein_mollicutes-type_CS"/>
</dbReference>
<gene>
    <name evidence="2" type="ORF">SHELI_v1c10050</name>
</gene>
<dbReference type="GO" id="GO:0016020">
    <property type="term" value="C:membrane"/>
    <property type="evidence" value="ECO:0007669"/>
    <property type="project" value="InterPro"/>
</dbReference>
<dbReference type="RefSeq" id="WP_069117292.1">
    <property type="nucleotide sequence ID" value="NZ_CP017015.1"/>
</dbReference>
<dbReference type="Proteomes" id="UP000094378">
    <property type="component" value="Chromosome"/>
</dbReference>
<dbReference type="NCBIfam" id="NF045726">
    <property type="entry name" value="XXplasma_LP"/>
    <property type="match status" value="1"/>
</dbReference>
<dbReference type="EMBL" id="CP017015">
    <property type="protein sequence ID" value="AOG60952.1"/>
    <property type="molecule type" value="Genomic_DNA"/>
</dbReference>
<keyword evidence="3" id="KW-1185">Reference proteome</keyword>
<dbReference type="KEGG" id="shj:SHELI_v1c10050"/>
<evidence type="ECO:0000313" key="3">
    <source>
        <dbReference type="Proteomes" id="UP000094378"/>
    </source>
</evidence>
<dbReference type="Pfam" id="PF05215">
    <property type="entry name" value="Spiralin"/>
    <property type="match status" value="1"/>
</dbReference>